<dbReference type="AlphaFoldDB" id="A0AA88SY33"/>
<dbReference type="Proteomes" id="UP001187315">
    <property type="component" value="Unassembled WGS sequence"/>
</dbReference>
<dbReference type="EMBL" id="JAVHJS010000008">
    <property type="protein sequence ID" value="KAK2850352.1"/>
    <property type="molecule type" value="Genomic_DNA"/>
</dbReference>
<gene>
    <name evidence="1" type="ORF">Q7C36_009135</name>
</gene>
<organism evidence="1 2">
    <name type="scientific">Tachysurus vachellii</name>
    <name type="common">Darkbarbel catfish</name>
    <name type="synonym">Pelteobagrus vachellii</name>
    <dbReference type="NCBI Taxonomy" id="175792"/>
    <lineage>
        <taxon>Eukaryota</taxon>
        <taxon>Metazoa</taxon>
        <taxon>Chordata</taxon>
        <taxon>Craniata</taxon>
        <taxon>Vertebrata</taxon>
        <taxon>Euteleostomi</taxon>
        <taxon>Actinopterygii</taxon>
        <taxon>Neopterygii</taxon>
        <taxon>Teleostei</taxon>
        <taxon>Ostariophysi</taxon>
        <taxon>Siluriformes</taxon>
        <taxon>Bagridae</taxon>
        <taxon>Tachysurus</taxon>
    </lineage>
</organism>
<evidence type="ECO:0000313" key="1">
    <source>
        <dbReference type="EMBL" id="KAK2850352.1"/>
    </source>
</evidence>
<accession>A0AA88SY33</accession>
<sequence>MEANALKKACTLALVTSLEIEAHHITIKPAGATAESELTGFATSLTPPFLFRSVCLGGIRLGGGEAYAGRLTK</sequence>
<proteinExistence type="predicted"/>
<evidence type="ECO:0000313" key="2">
    <source>
        <dbReference type="Proteomes" id="UP001187315"/>
    </source>
</evidence>
<comment type="caution">
    <text evidence="1">The sequence shown here is derived from an EMBL/GenBank/DDBJ whole genome shotgun (WGS) entry which is preliminary data.</text>
</comment>
<protein>
    <submittedName>
        <fullName evidence="1">Uncharacterized protein</fullName>
    </submittedName>
</protein>
<name>A0AA88SY33_TACVA</name>
<reference evidence="1" key="1">
    <citation type="submission" date="2023-08" db="EMBL/GenBank/DDBJ databases">
        <title>Pelteobagrus vachellii genome.</title>
        <authorList>
            <person name="Liu H."/>
        </authorList>
    </citation>
    <scope>NUCLEOTIDE SEQUENCE</scope>
    <source>
        <strain evidence="1">PRFRI_2022a</strain>
        <tissue evidence="1">Muscle</tissue>
    </source>
</reference>
<keyword evidence="2" id="KW-1185">Reference proteome</keyword>